<keyword evidence="6" id="KW-1185">Reference proteome</keyword>
<feature type="repeat" description="PPR" evidence="2">
    <location>
        <begin position="526"/>
        <end position="560"/>
    </location>
</feature>
<keyword evidence="1" id="KW-0677">Repeat</keyword>
<accession>A0A445HXT7</accession>
<dbReference type="Pfam" id="PF17177">
    <property type="entry name" value="PPR_long"/>
    <property type="match status" value="1"/>
</dbReference>
<dbReference type="Gramene" id="XM_028336269.1">
    <property type="protein sequence ID" value="XP_028192070.1"/>
    <property type="gene ID" value="LOC114377651"/>
</dbReference>
<feature type="repeat" description="PPR" evidence="2">
    <location>
        <begin position="491"/>
        <end position="525"/>
    </location>
</feature>
<feature type="region of interest" description="Disordered" evidence="3">
    <location>
        <begin position="320"/>
        <end position="340"/>
    </location>
</feature>
<dbReference type="EMBL" id="QZWG01000011">
    <property type="protein sequence ID" value="RZB78630.1"/>
    <property type="molecule type" value="Genomic_DNA"/>
</dbReference>
<feature type="compositionally biased region" description="Acidic residues" evidence="3">
    <location>
        <begin position="323"/>
        <end position="338"/>
    </location>
</feature>
<reference evidence="5 6" key="1">
    <citation type="submission" date="2018-09" db="EMBL/GenBank/DDBJ databases">
        <title>A high-quality reference genome of wild soybean provides a powerful tool to mine soybean genomes.</title>
        <authorList>
            <person name="Xie M."/>
            <person name="Chung C.Y.L."/>
            <person name="Li M.-W."/>
            <person name="Wong F.-L."/>
            <person name="Chan T.-F."/>
            <person name="Lam H.-M."/>
        </authorList>
    </citation>
    <scope>NUCLEOTIDE SEQUENCE [LARGE SCALE GENOMIC DNA]</scope>
    <source>
        <strain evidence="6">cv. W05</strain>
        <tissue evidence="5">Hypocotyl of etiolated seedlings</tissue>
    </source>
</reference>
<dbReference type="InterPro" id="IPR002885">
    <property type="entry name" value="PPR_rpt"/>
</dbReference>
<dbReference type="PANTHER" id="PTHR47913">
    <property type="entry name" value="OS01G0167750 PROTEIN"/>
    <property type="match status" value="1"/>
</dbReference>
<evidence type="ECO:0000256" key="1">
    <source>
        <dbReference type="ARBA" id="ARBA00022737"/>
    </source>
</evidence>
<protein>
    <submittedName>
        <fullName evidence="5">Pentatricopeptide repeat-containing protein</fullName>
    </submittedName>
</protein>
<dbReference type="Pfam" id="PF13041">
    <property type="entry name" value="PPR_2"/>
    <property type="match status" value="1"/>
</dbReference>
<dbReference type="Gene3D" id="1.25.40.10">
    <property type="entry name" value="Tetratricopeptide repeat domain"/>
    <property type="match status" value="3"/>
</dbReference>
<evidence type="ECO:0000256" key="3">
    <source>
        <dbReference type="SAM" id="MobiDB-lite"/>
    </source>
</evidence>
<dbReference type="Pfam" id="PF01535">
    <property type="entry name" value="PPR"/>
    <property type="match status" value="1"/>
</dbReference>
<sequence>MWMHLRPFFREANLLNGLTSRVQARSYARRREPFPTKVSHYLHRAKLIDSIRLTLRSNTPNPSLPSLINHRLMDSFVATHALRSAPSADSALSFVRALEKSSHFSHTHHTLHSLATVLAKSGRSSELKSLVDDIRANRFGSVQISFMNLMQWHAAVRDLDTVLQVWEQYALENDHLCTESYNIVMTLYAQMGKDFEAVRVFRRMIDEGSLPNCRSYTVIIEHLVKSRKLSEALEVFNLLPSMRIKRTLRQYSVLLEGFVGSKQFDEVRILVEEMQVDGILPSRGMGLLLQQMKEEGILEGKEQLLRGILPDETIRSVSYSIDSGDEDENENEDQDENISDAGQCNHVDGIHLKPWMDPRALVSALRNWSPDEVAALESANFVWTTRLVCKMLRNFKTPEAAWSFFCWAANQRGFTHDIYTVQRITTLLARHGRTDLVDRLISKIRMERMRLPFSTIRMIIDFYGISKKADAALKVFNDDRILCGPISNVNLMLLYSSLLRTLTKCGRNSDALDMLDDMILNGICPDIQTFSGLMYYFSQLGDIKTVQKLFAMVRQSGLEPDAYLFKALIQGYCKSERAALAWRLFEDMKNSGLVPDSATKELLVKSLWKEGRRREAAAVEESYEEINTVLPLALQGHVWTVSSADLTRVYNIYSNSFD</sequence>
<feature type="repeat" description="PPR" evidence="2">
    <location>
        <begin position="212"/>
        <end position="246"/>
    </location>
</feature>
<dbReference type="InterPro" id="IPR011990">
    <property type="entry name" value="TPR-like_helical_dom_sf"/>
</dbReference>
<dbReference type="PANTHER" id="PTHR47913:SF1">
    <property type="entry name" value="OS01G0167750 PROTEIN"/>
    <property type="match status" value="1"/>
</dbReference>
<dbReference type="PROSITE" id="PS51375">
    <property type="entry name" value="PPR"/>
    <property type="match status" value="6"/>
</dbReference>
<evidence type="ECO:0000259" key="4">
    <source>
        <dbReference type="Pfam" id="PF17177"/>
    </source>
</evidence>
<dbReference type="NCBIfam" id="TIGR00756">
    <property type="entry name" value="PPR"/>
    <property type="match status" value="4"/>
</dbReference>
<dbReference type="Proteomes" id="UP000289340">
    <property type="component" value="Chromosome 11"/>
</dbReference>
<evidence type="ECO:0000313" key="6">
    <source>
        <dbReference type="Proteomes" id="UP000289340"/>
    </source>
</evidence>
<organism evidence="5 6">
    <name type="scientific">Glycine soja</name>
    <name type="common">Wild soybean</name>
    <dbReference type="NCBI Taxonomy" id="3848"/>
    <lineage>
        <taxon>Eukaryota</taxon>
        <taxon>Viridiplantae</taxon>
        <taxon>Streptophyta</taxon>
        <taxon>Embryophyta</taxon>
        <taxon>Tracheophyta</taxon>
        <taxon>Spermatophyta</taxon>
        <taxon>Magnoliopsida</taxon>
        <taxon>eudicotyledons</taxon>
        <taxon>Gunneridae</taxon>
        <taxon>Pentapetalae</taxon>
        <taxon>rosids</taxon>
        <taxon>fabids</taxon>
        <taxon>Fabales</taxon>
        <taxon>Fabaceae</taxon>
        <taxon>Papilionoideae</taxon>
        <taxon>50 kb inversion clade</taxon>
        <taxon>NPAAA clade</taxon>
        <taxon>indigoferoid/millettioid clade</taxon>
        <taxon>Phaseoleae</taxon>
        <taxon>Glycine</taxon>
        <taxon>Glycine subgen. Soja</taxon>
    </lineage>
</organism>
<name>A0A445HXT7_GLYSO</name>
<evidence type="ECO:0000256" key="2">
    <source>
        <dbReference type="PROSITE-ProRule" id="PRU00708"/>
    </source>
</evidence>
<evidence type="ECO:0000313" key="5">
    <source>
        <dbReference type="EMBL" id="RZB78630.1"/>
    </source>
</evidence>
<gene>
    <name evidence="5" type="ORF">D0Y65_029145</name>
</gene>
<dbReference type="InterPro" id="IPR044175">
    <property type="entry name" value="At5g66631-like"/>
</dbReference>
<feature type="repeat" description="PPR" evidence="2">
    <location>
        <begin position="561"/>
        <end position="595"/>
    </location>
</feature>
<feature type="domain" description="PROP1-like PPR" evidence="4">
    <location>
        <begin position="154"/>
        <end position="279"/>
    </location>
</feature>
<feature type="repeat" description="PPR" evidence="2">
    <location>
        <begin position="177"/>
        <end position="211"/>
    </location>
</feature>
<dbReference type="AlphaFoldDB" id="A0A445HXT7"/>
<comment type="caution">
    <text evidence="5">The sequence shown here is derived from an EMBL/GenBank/DDBJ whole genome shotgun (WGS) entry which is preliminary data.</text>
</comment>
<dbReference type="SMR" id="A0A445HXT7"/>
<proteinExistence type="predicted"/>
<feature type="repeat" description="PPR" evidence="2">
    <location>
        <begin position="247"/>
        <end position="281"/>
    </location>
</feature>
<dbReference type="InterPro" id="IPR033443">
    <property type="entry name" value="PROP1-like_PPR_dom"/>
</dbReference>